<dbReference type="OrthoDB" id="67540at2759"/>
<sequence>MAAIPQPTALLAKVIRDEQSRRMLGDNQDIYWKPDGLAIAVITTGDHVIYYSVDLTIHPALQFQFSGEHSFVRGPGEGRGIPGCIVQYVGELHVEEGILCGAGMDNGLYVATRCPPGLRRCSLGEEHPADGYKHRSPELITLDELGFIESPQHVTVHKLLYNEDLDLLVMQMSNGAVYVTRRSMAPHSRNCTVSTHGHLFFCVFIVHTDCYRALACHR</sequence>
<name>A0A4V1J1W4_9FUNG</name>
<organism evidence="1 2">
    <name type="scientific">Syncephalis pseudoplumigaleata</name>
    <dbReference type="NCBI Taxonomy" id="1712513"/>
    <lineage>
        <taxon>Eukaryota</taxon>
        <taxon>Fungi</taxon>
        <taxon>Fungi incertae sedis</taxon>
        <taxon>Zoopagomycota</taxon>
        <taxon>Zoopagomycotina</taxon>
        <taxon>Zoopagomycetes</taxon>
        <taxon>Zoopagales</taxon>
        <taxon>Piptocephalidaceae</taxon>
        <taxon>Syncephalis</taxon>
    </lineage>
</organism>
<accession>A0A4V1J1W4</accession>
<keyword evidence="2" id="KW-1185">Reference proteome</keyword>
<evidence type="ECO:0000313" key="1">
    <source>
        <dbReference type="EMBL" id="RKP26469.1"/>
    </source>
</evidence>
<proteinExistence type="predicted"/>
<protein>
    <submittedName>
        <fullName evidence="1">Uncharacterized protein</fullName>
    </submittedName>
</protein>
<gene>
    <name evidence="1" type="ORF">SYNPS1DRAFT_27833</name>
</gene>
<dbReference type="Proteomes" id="UP000278143">
    <property type="component" value="Unassembled WGS sequence"/>
</dbReference>
<dbReference type="EMBL" id="KZ989416">
    <property type="protein sequence ID" value="RKP26469.1"/>
    <property type="molecule type" value="Genomic_DNA"/>
</dbReference>
<reference evidence="2" key="1">
    <citation type="journal article" date="2018" name="Nat. Microbiol.">
        <title>Leveraging single-cell genomics to expand the fungal tree of life.</title>
        <authorList>
            <person name="Ahrendt S.R."/>
            <person name="Quandt C.A."/>
            <person name="Ciobanu D."/>
            <person name="Clum A."/>
            <person name="Salamov A."/>
            <person name="Andreopoulos B."/>
            <person name="Cheng J.F."/>
            <person name="Woyke T."/>
            <person name="Pelin A."/>
            <person name="Henrissat B."/>
            <person name="Reynolds N.K."/>
            <person name="Benny G.L."/>
            <person name="Smith M.E."/>
            <person name="James T.Y."/>
            <person name="Grigoriev I.V."/>
        </authorList>
    </citation>
    <scope>NUCLEOTIDE SEQUENCE [LARGE SCALE GENOMIC DNA]</scope>
    <source>
        <strain evidence="2">Benny S71-1</strain>
    </source>
</reference>
<evidence type="ECO:0000313" key="2">
    <source>
        <dbReference type="Proteomes" id="UP000278143"/>
    </source>
</evidence>
<dbReference type="AlphaFoldDB" id="A0A4V1J1W4"/>